<reference evidence="1 2" key="1">
    <citation type="journal article" date="2024" name="Plant J.">
        <title>Genome sequences and population genomics reveal climatic adaptation and genomic divergence between two closely related sweetgum species.</title>
        <authorList>
            <person name="Xu W.Q."/>
            <person name="Ren C.Q."/>
            <person name="Zhang X.Y."/>
            <person name="Comes H.P."/>
            <person name="Liu X.H."/>
            <person name="Li Y.G."/>
            <person name="Kettle C.J."/>
            <person name="Jalonen R."/>
            <person name="Gaisberger H."/>
            <person name="Ma Y.Z."/>
            <person name="Qiu Y.X."/>
        </authorList>
    </citation>
    <scope>NUCLEOTIDE SEQUENCE [LARGE SCALE GENOMIC DNA]</scope>
    <source>
        <strain evidence="1">Hangzhou</strain>
    </source>
</reference>
<dbReference type="EMBL" id="JBBPBK010000014">
    <property type="protein sequence ID" value="KAK9270531.1"/>
    <property type="molecule type" value="Genomic_DNA"/>
</dbReference>
<gene>
    <name evidence="1" type="ORF">L1049_026112</name>
</gene>
<dbReference type="AlphaFoldDB" id="A0AAP0NEB8"/>
<keyword evidence="2" id="KW-1185">Reference proteome</keyword>
<dbReference type="PANTHER" id="PTHR36786:SF1">
    <property type="entry name" value="2-ISOPROPYLMALATE SYNTHASE"/>
    <property type="match status" value="1"/>
</dbReference>
<evidence type="ECO:0000313" key="2">
    <source>
        <dbReference type="Proteomes" id="UP001415857"/>
    </source>
</evidence>
<comment type="caution">
    <text evidence="1">The sequence shown here is derived from an EMBL/GenBank/DDBJ whole genome shotgun (WGS) entry which is preliminary data.</text>
</comment>
<protein>
    <submittedName>
        <fullName evidence="1">Uncharacterized protein</fullName>
    </submittedName>
</protein>
<accession>A0AAP0NEB8</accession>
<name>A0AAP0NEB8_LIQFO</name>
<dbReference type="Proteomes" id="UP001415857">
    <property type="component" value="Unassembled WGS sequence"/>
</dbReference>
<dbReference type="PANTHER" id="PTHR36786">
    <property type="entry name" value="2-ISOPROPYLMALATE SYNTHASE"/>
    <property type="match status" value="1"/>
</dbReference>
<proteinExistence type="predicted"/>
<organism evidence="1 2">
    <name type="scientific">Liquidambar formosana</name>
    <name type="common">Formosan gum</name>
    <dbReference type="NCBI Taxonomy" id="63359"/>
    <lineage>
        <taxon>Eukaryota</taxon>
        <taxon>Viridiplantae</taxon>
        <taxon>Streptophyta</taxon>
        <taxon>Embryophyta</taxon>
        <taxon>Tracheophyta</taxon>
        <taxon>Spermatophyta</taxon>
        <taxon>Magnoliopsida</taxon>
        <taxon>eudicotyledons</taxon>
        <taxon>Gunneridae</taxon>
        <taxon>Pentapetalae</taxon>
        <taxon>Saxifragales</taxon>
        <taxon>Altingiaceae</taxon>
        <taxon>Liquidambar</taxon>
    </lineage>
</organism>
<sequence>MMQAPMDQNYHQIVASKFQNIQMLYSSTDSVASDRARTQDEQAETLANASYLDSVKECVGVEEQTEESCNGKIFLKCILEGSEKPPDFDDLSNFVECKRGKDYSCWLKDRQRFRKWKCEKMAVLRWQKWKKTWRSMKKRKV</sequence>
<evidence type="ECO:0000313" key="1">
    <source>
        <dbReference type="EMBL" id="KAK9270531.1"/>
    </source>
</evidence>